<evidence type="ECO:0000256" key="2">
    <source>
        <dbReference type="ARBA" id="ARBA00022475"/>
    </source>
</evidence>
<dbReference type="InterPro" id="IPR029151">
    <property type="entry name" value="Sensor-like_sf"/>
</dbReference>
<dbReference type="SMART" id="SM00267">
    <property type="entry name" value="GGDEF"/>
    <property type="match status" value="1"/>
</dbReference>
<evidence type="ECO:0000259" key="15">
    <source>
        <dbReference type="PROSITE" id="PS50887"/>
    </source>
</evidence>
<dbReference type="Gene3D" id="6.10.340.10">
    <property type="match status" value="1"/>
</dbReference>
<dbReference type="SUPFAM" id="SSF55785">
    <property type="entry name" value="PYP-like sensor domain (PAS domain)"/>
    <property type="match status" value="2"/>
</dbReference>
<evidence type="ECO:0000256" key="3">
    <source>
        <dbReference type="ARBA" id="ARBA00022553"/>
    </source>
</evidence>
<evidence type="ECO:0000256" key="1">
    <source>
        <dbReference type="ARBA" id="ARBA00004651"/>
    </source>
</evidence>
<evidence type="ECO:0000256" key="6">
    <source>
        <dbReference type="ARBA" id="ARBA00022741"/>
    </source>
</evidence>
<evidence type="ECO:0000256" key="5">
    <source>
        <dbReference type="ARBA" id="ARBA00022692"/>
    </source>
</evidence>
<accession>A0A7X4KLA6</accession>
<evidence type="ECO:0000256" key="11">
    <source>
        <dbReference type="ARBA" id="ARBA00023136"/>
    </source>
</evidence>
<proteinExistence type="predicted"/>
<dbReference type="NCBIfam" id="TIGR00254">
    <property type="entry name" value="GGDEF"/>
    <property type="match status" value="1"/>
</dbReference>
<feature type="transmembrane region" description="Helical" evidence="12">
    <location>
        <begin position="6"/>
        <end position="24"/>
    </location>
</feature>
<keyword evidence="4" id="KW-0808">Transferase</keyword>
<dbReference type="SUPFAM" id="SSF103190">
    <property type="entry name" value="Sensory domain-like"/>
    <property type="match status" value="1"/>
</dbReference>
<keyword evidence="2" id="KW-1003">Cell membrane</keyword>
<dbReference type="NCBIfam" id="TIGR00229">
    <property type="entry name" value="sensory_box"/>
    <property type="match status" value="2"/>
</dbReference>
<dbReference type="SUPFAM" id="SSF55073">
    <property type="entry name" value="Nucleotide cyclase"/>
    <property type="match status" value="1"/>
</dbReference>
<evidence type="ECO:0000256" key="7">
    <source>
        <dbReference type="ARBA" id="ARBA00022777"/>
    </source>
</evidence>
<keyword evidence="17" id="KW-1185">Reference proteome</keyword>
<dbReference type="SMART" id="SM00091">
    <property type="entry name" value="PAS"/>
    <property type="match status" value="2"/>
</dbReference>
<feature type="domain" description="GGDEF" evidence="15">
    <location>
        <begin position="635"/>
        <end position="770"/>
    </location>
</feature>
<dbReference type="InterPro" id="IPR029787">
    <property type="entry name" value="Nucleotide_cyclase"/>
</dbReference>
<keyword evidence="3" id="KW-0597">Phosphoprotein</keyword>
<dbReference type="EMBL" id="WWCU01000004">
    <property type="protein sequence ID" value="MYN06883.1"/>
    <property type="molecule type" value="Genomic_DNA"/>
</dbReference>
<dbReference type="InterPro" id="IPR052155">
    <property type="entry name" value="Biofilm_reg_signaling"/>
</dbReference>
<keyword evidence="6" id="KW-0547">Nucleotide-binding</keyword>
<evidence type="ECO:0000313" key="17">
    <source>
        <dbReference type="Proteomes" id="UP000450676"/>
    </source>
</evidence>
<comment type="caution">
    <text evidence="16">The sequence shown here is derived from an EMBL/GenBank/DDBJ whole genome shotgun (WGS) entry which is preliminary data.</text>
</comment>
<dbReference type="PROSITE" id="PS50113">
    <property type="entry name" value="PAC"/>
    <property type="match status" value="1"/>
</dbReference>
<evidence type="ECO:0000256" key="8">
    <source>
        <dbReference type="ARBA" id="ARBA00022840"/>
    </source>
</evidence>
<dbReference type="Pfam" id="PF00672">
    <property type="entry name" value="HAMP"/>
    <property type="match status" value="1"/>
</dbReference>
<name>A0A7X4KLA6_9BURK</name>
<dbReference type="InterPro" id="IPR033479">
    <property type="entry name" value="dCache_1"/>
</dbReference>
<comment type="subcellular location">
    <subcellularLocation>
        <location evidence="1">Cell membrane</location>
        <topology evidence="1">Multi-pass membrane protein</topology>
    </subcellularLocation>
</comment>
<dbReference type="Pfam" id="PF08448">
    <property type="entry name" value="PAS_4"/>
    <property type="match status" value="2"/>
</dbReference>
<dbReference type="CDD" id="cd18773">
    <property type="entry name" value="PDC1_HK_sensor"/>
    <property type="match status" value="1"/>
</dbReference>
<dbReference type="PANTHER" id="PTHR44757">
    <property type="entry name" value="DIGUANYLATE CYCLASE DGCP"/>
    <property type="match status" value="1"/>
</dbReference>
<sequence length="772" mass="84916">MTAVVILLVLAATTIVTILALMLAERDMKAVIGSQQYAVLSSAAAYVDEQLETKRALLSTLPEGLPPGAQSDPSALQALLLARPAVSAEFYNVVAFDRKGRMVATLRSDSKEPSVDATGRPYFDQTIRQRKGLISAPLMSRLSGRPIVVMTQPVLDQQGEVAYVIAASIDLQQSDFFGPINALKPGKTGFMFIMTAGGILIHHPTQERLLHHINERPGHNRATEMALNGFEGWTEARNKDGSEGIYSYKRLKTTSWIVAARFPTDEAFAPLIELRRQAIFAASVFAAVAGLLAWLVIHRLLAPLQRLHSRVATLRQGGGDIASLRSMRKDEIGELGEAFYQLTAERAVTQDRVLASERRSRMIADNMPALVAYIDCDLRYRFTNEHYQQLLGVDPAAMLGKTISEVFGADVYAHWKDRIDAALRGERVHEERDSLEMGRMLHLMVDLVPDMDADGTVQGFYLMSMDITERRNAELTQAASEKRLRLITDHLPALVAYIDREYLLRFGNATFKHWMGLEPASLVARPLADVMGATAFAKTLPHLEQAFSGVHVSFEHRARLHGDLRTLETTFVPDQRADGSVAGVYSLTRDMSHIKAVEQQLIELARIDPLTGIANRRKFEEVLQQAMARSQRLGRRMALAYLDIDNFKTINDSLGHGAGDEVLKEFAGRLTGAVRAVDLVARLAGDEFIIVFENVDEVGEAAQLAAKIVATVRDPFTVAGAAMQVTTSVGLALFDGGSDNDTQSGLIARADHALYAAKRNGRDCYVVDAQAV</sequence>
<keyword evidence="9 12" id="KW-1133">Transmembrane helix</keyword>
<feature type="transmembrane region" description="Helical" evidence="12">
    <location>
        <begin position="278"/>
        <end position="297"/>
    </location>
</feature>
<evidence type="ECO:0000256" key="9">
    <source>
        <dbReference type="ARBA" id="ARBA00022989"/>
    </source>
</evidence>
<dbReference type="GO" id="GO:0005524">
    <property type="term" value="F:ATP binding"/>
    <property type="evidence" value="ECO:0007669"/>
    <property type="project" value="UniProtKB-KW"/>
</dbReference>
<evidence type="ECO:0000256" key="10">
    <source>
        <dbReference type="ARBA" id="ARBA00023012"/>
    </source>
</evidence>
<evidence type="ECO:0000313" key="16">
    <source>
        <dbReference type="EMBL" id="MYN06883.1"/>
    </source>
</evidence>
<dbReference type="GO" id="GO:0000160">
    <property type="term" value="P:phosphorelay signal transduction system"/>
    <property type="evidence" value="ECO:0007669"/>
    <property type="project" value="UniProtKB-KW"/>
</dbReference>
<dbReference type="RefSeq" id="WP_161071263.1">
    <property type="nucleotide sequence ID" value="NZ_WWCU01000004.1"/>
</dbReference>
<evidence type="ECO:0000256" key="12">
    <source>
        <dbReference type="SAM" id="Phobius"/>
    </source>
</evidence>
<dbReference type="Pfam" id="PF02743">
    <property type="entry name" value="dCache_1"/>
    <property type="match status" value="1"/>
</dbReference>
<dbReference type="Gene3D" id="3.30.70.270">
    <property type="match status" value="1"/>
</dbReference>
<keyword evidence="7" id="KW-0418">Kinase</keyword>
<dbReference type="AlphaFoldDB" id="A0A7X4KLA6"/>
<protein>
    <submittedName>
        <fullName evidence="16">Diguanylate cyclase</fullName>
    </submittedName>
</protein>
<dbReference type="InterPro" id="IPR000160">
    <property type="entry name" value="GGDEF_dom"/>
</dbReference>
<keyword evidence="5 12" id="KW-0812">Transmembrane</keyword>
<dbReference type="PROSITE" id="PS50112">
    <property type="entry name" value="PAS"/>
    <property type="match status" value="1"/>
</dbReference>
<evidence type="ECO:0000256" key="4">
    <source>
        <dbReference type="ARBA" id="ARBA00022679"/>
    </source>
</evidence>
<dbReference type="PANTHER" id="PTHR44757:SF2">
    <property type="entry name" value="BIOFILM ARCHITECTURE MAINTENANCE PROTEIN MBAA"/>
    <property type="match status" value="1"/>
</dbReference>
<dbReference type="CDD" id="cd12912">
    <property type="entry name" value="PDC2_MCP_like"/>
    <property type="match status" value="1"/>
</dbReference>
<dbReference type="Pfam" id="PF00990">
    <property type="entry name" value="GGDEF"/>
    <property type="match status" value="1"/>
</dbReference>
<dbReference type="CDD" id="cd01949">
    <property type="entry name" value="GGDEF"/>
    <property type="match status" value="1"/>
</dbReference>
<keyword evidence="8" id="KW-0067">ATP-binding</keyword>
<dbReference type="InterPro" id="IPR000014">
    <property type="entry name" value="PAS"/>
</dbReference>
<dbReference type="InterPro" id="IPR000700">
    <property type="entry name" value="PAS-assoc_C"/>
</dbReference>
<keyword evidence="11 12" id="KW-0472">Membrane</keyword>
<gene>
    <name evidence="16" type="ORF">GTP77_05980</name>
</gene>
<evidence type="ECO:0000259" key="13">
    <source>
        <dbReference type="PROSITE" id="PS50112"/>
    </source>
</evidence>
<feature type="domain" description="PAS" evidence="13">
    <location>
        <begin position="356"/>
        <end position="426"/>
    </location>
</feature>
<dbReference type="InterPro" id="IPR003660">
    <property type="entry name" value="HAMP_dom"/>
</dbReference>
<keyword evidence="10" id="KW-0902">Two-component regulatory system</keyword>
<reference evidence="16 17" key="1">
    <citation type="submission" date="2019-12" db="EMBL/GenBank/DDBJ databases">
        <title>Novel species isolated from a subtropical stream in China.</title>
        <authorList>
            <person name="Lu H."/>
        </authorList>
    </citation>
    <scope>NUCLEOTIDE SEQUENCE [LARGE SCALE GENOMIC DNA]</scope>
    <source>
        <strain evidence="16 17">FT127W</strain>
    </source>
</reference>
<dbReference type="FunFam" id="3.30.70.270:FF:000001">
    <property type="entry name" value="Diguanylate cyclase domain protein"/>
    <property type="match status" value="1"/>
</dbReference>
<dbReference type="Gene3D" id="3.30.450.20">
    <property type="entry name" value="PAS domain"/>
    <property type="match status" value="3"/>
</dbReference>
<feature type="domain" description="PAC" evidence="14">
    <location>
        <begin position="427"/>
        <end position="479"/>
    </location>
</feature>
<dbReference type="PROSITE" id="PS50887">
    <property type="entry name" value="GGDEF"/>
    <property type="match status" value="1"/>
</dbReference>
<dbReference type="InterPro" id="IPR013656">
    <property type="entry name" value="PAS_4"/>
</dbReference>
<dbReference type="Proteomes" id="UP000450676">
    <property type="component" value="Unassembled WGS sequence"/>
</dbReference>
<dbReference type="GO" id="GO:0005886">
    <property type="term" value="C:plasma membrane"/>
    <property type="evidence" value="ECO:0007669"/>
    <property type="project" value="UniProtKB-SubCell"/>
</dbReference>
<dbReference type="GO" id="GO:0016301">
    <property type="term" value="F:kinase activity"/>
    <property type="evidence" value="ECO:0007669"/>
    <property type="project" value="UniProtKB-KW"/>
</dbReference>
<dbReference type="InterPro" id="IPR035965">
    <property type="entry name" value="PAS-like_dom_sf"/>
</dbReference>
<evidence type="ECO:0000259" key="14">
    <source>
        <dbReference type="PROSITE" id="PS50113"/>
    </source>
</evidence>
<dbReference type="CDD" id="cd00130">
    <property type="entry name" value="PAS"/>
    <property type="match status" value="1"/>
</dbReference>
<organism evidence="16 17">
    <name type="scientific">Pseudoduganella aquatica</name>
    <dbReference type="NCBI Taxonomy" id="2660641"/>
    <lineage>
        <taxon>Bacteria</taxon>
        <taxon>Pseudomonadati</taxon>
        <taxon>Pseudomonadota</taxon>
        <taxon>Betaproteobacteria</taxon>
        <taxon>Burkholderiales</taxon>
        <taxon>Oxalobacteraceae</taxon>
        <taxon>Telluria group</taxon>
        <taxon>Pseudoduganella</taxon>
    </lineage>
</organism>
<dbReference type="InterPro" id="IPR043128">
    <property type="entry name" value="Rev_trsase/Diguanyl_cyclase"/>
</dbReference>